<name>A0ACB9KJF3_BAUVA</name>
<evidence type="ECO:0000313" key="2">
    <source>
        <dbReference type="Proteomes" id="UP000828941"/>
    </source>
</evidence>
<keyword evidence="2" id="KW-1185">Reference proteome</keyword>
<dbReference type="Proteomes" id="UP000828941">
    <property type="component" value="Chromosome 14"/>
</dbReference>
<reference evidence="1 2" key="1">
    <citation type="journal article" date="2022" name="DNA Res.">
        <title>Chromosomal-level genome assembly of the orchid tree Bauhinia variegata (Leguminosae; Cercidoideae) supports the allotetraploid origin hypothesis of Bauhinia.</title>
        <authorList>
            <person name="Zhong Y."/>
            <person name="Chen Y."/>
            <person name="Zheng D."/>
            <person name="Pang J."/>
            <person name="Liu Y."/>
            <person name="Luo S."/>
            <person name="Meng S."/>
            <person name="Qian L."/>
            <person name="Wei D."/>
            <person name="Dai S."/>
            <person name="Zhou R."/>
        </authorList>
    </citation>
    <scope>NUCLEOTIDE SEQUENCE [LARGE SCALE GENOMIC DNA]</scope>
    <source>
        <strain evidence="1">BV-YZ2020</strain>
    </source>
</reference>
<protein>
    <submittedName>
        <fullName evidence="1">Uncharacterized protein</fullName>
    </submittedName>
</protein>
<organism evidence="1 2">
    <name type="scientific">Bauhinia variegata</name>
    <name type="common">Purple orchid tree</name>
    <name type="synonym">Phanera variegata</name>
    <dbReference type="NCBI Taxonomy" id="167791"/>
    <lineage>
        <taxon>Eukaryota</taxon>
        <taxon>Viridiplantae</taxon>
        <taxon>Streptophyta</taxon>
        <taxon>Embryophyta</taxon>
        <taxon>Tracheophyta</taxon>
        <taxon>Spermatophyta</taxon>
        <taxon>Magnoliopsida</taxon>
        <taxon>eudicotyledons</taxon>
        <taxon>Gunneridae</taxon>
        <taxon>Pentapetalae</taxon>
        <taxon>rosids</taxon>
        <taxon>fabids</taxon>
        <taxon>Fabales</taxon>
        <taxon>Fabaceae</taxon>
        <taxon>Cercidoideae</taxon>
        <taxon>Cercideae</taxon>
        <taxon>Bauhiniinae</taxon>
        <taxon>Bauhinia</taxon>
    </lineage>
</organism>
<accession>A0ACB9KJF3</accession>
<gene>
    <name evidence="1" type="ORF">L6164_037186</name>
</gene>
<proteinExistence type="predicted"/>
<evidence type="ECO:0000313" key="1">
    <source>
        <dbReference type="EMBL" id="KAI4297292.1"/>
    </source>
</evidence>
<sequence length="627" mass="72675">MLQEMATKILQVLCTKRCLVVLDDVTDPDIFSFLQQQRISDAANSKIFVTTRHGDIAARIRSSYLYELQCLDCEKRWELFHSIAISKRDETDIKEKMISLGKKIITYCEGIPLIISLLAGLLSTKLTLKEWEVVLEMMMSNLGVEGNYHNKLLDLFYDDLPYYLKPCFLYFSQFPGGLEIPVKRLIQMWIADGVISTMAHERDGQKESMEDIAYRFLTELAERFMVLIGERGSTGKIKTCKMHDIMFGLAKWKAKQENFFDTIEAHRFSIIIKKDFKHDAGIKREQLLKKLNPRTRSLIFYGPQMCQLDVRRYRFLRVLCMEEDSGYSTWKKSFSCIESMLTKDIGDLVLLRFLSLKNSYITELSPCNFYLKYLQSLDLRTLATSLKIPNMMWRTENLRHLYMHPAYMLKKDGKLKLGHLSKLQTLVNINDTDLELEDVLQLASLRKLVIMIRNTQGGFVIAGEFREVCKFKNNTLSRLHSLGILNKTSTNVEIKPLVSRCCAITKLKLEGRITKLSECHQLSVNLAKLVIERTFLEEDPTTILEKLPRLRVLFLGLESFMGCELVCSERGFPQLQILRLYRLHNLKELKAEDGAMPLLSLLDIRDCPNLNVIPHKLLHFATFRTRN</sequence>
<dbReference type="EMBL" id="CM039439">
    <property type="protein sequence ID" value="KAI4297292.1"/>
    <property type="molecule type" value="Genomic_DNA"/>
</dbReference>
<comment type="caution">
    <text evidence="1">The sequence shown here is derived from an EMBL/GenBank/DDBJ whole genome shotgun (WGS) entry which is preliminary data.</text>
</comment>